<keyword evidence="4" id="KW-1185">Reference proteome</keyword>
<organism evidence="3 4">
    <name type="scientific">Pseudaquabacterium terrae</name>
    <dbReference type="NCBI Taxonomy" id="2732868"/>
    <lineage>
        <taxon>Bacteria</taxon>
        <taxon>Pseudomonadati</taxon>
        <taxon>Pseudomonadota</taxon>
        <taxon>Betaproteobacteria</taxon>
        <taxon>Burkholderiales</taxon>
        <taxon>Sphaerotilaceae</taxon>
        <taxon>Pseudaquabacterium</taxon>
    </lineage>
</organism>
<dbReference type="SMART" id="SM00771">
    <property type="entry name" value="ZipA_C"/>
    <property type="match status" value="1"/>
</dbReference>
<accession>A0ABX2EJB5</accession>
<proteinExistence type="predicted"/>
<dbReference type="InterPro" id="IPR036765">
    <property type="entry name" value="ZipA_FtsZ-bd_C_sf"/>
</dbReference>
<evidence type="ECO:0000313" key="4">
    <source>
        <dbReference type="Proteomes" id="UP000737171"/>
    </source>
</evidence>
<comment type="caution">
    <text evidence="3">The sequence shown here is derived from an EMBL/GenBank/DDBJ whole genome shotgun (WGS) entry which is preliminary data.</text>
</comment>
<reference evidence="3 4" key="1">
    <citation type="submission" date="2020-05" db="EMBL/GenBank/DDBJ databases">
        <title>Aquincola sp. isolate from soil.</title>
        <authorList>
            <person name="Han J."/>
            <person name="Kim D.-U."/>
        </authorList>
    </citation>
    <scope>NUCLEOTIDE SEQUENCE [LARGE SCALE GENOMIC DNA]</scope>
    <source>
        <strain evidence="3 4">S2</strain>
    </source>
</reference>
<gene>
    <name evidence="3" type="ORF">HLB44_17255</name>
</gene>
<feature type="domain" description="ZipA C-terminal FtsZ-binding" evidence="2">
    <location>
        <begin position="196"/>
        <end position="323"/>
    </location>
</feature>
<feature type="region of interest" description="Disordered" evidence="1">
    <location>
        <begin position="29"/>
        <end position="70"/>
    </location>
</feature>
<name>A0ABX2EJB5_9BURK</name>
<dbReference type="GO" id="GO:0051301">
    <property type="term" value="P:cell division"/>
    <property type="evidence" value="ECO:0007669"/>
    <property type="project" value="UniProtKB-KW"/>
</dbReference>
<protein>
    <submittedName>
        <fullName evidence="3">Cell division protein FtsZ</fullName>
    </submittedName>
</protein>
<dbReference type="Proteomes" id="UP000737171">
    <property type="component" value="Unassembled WGS sequence"/>
</dbReference>
<keyword evidence="3" id="KW-0131">Cell cycle</keyword>
<keyword evidence="3" id="KW-0132">Cell division</keyword>
<dbReference type="RefSeq" id="WP_173124745.1">
    <property type="nucleotide sequence ID" value="NZ_JABRWJ010000005.1"/>
</dbReference>
<evidence type="ECO:0000256" key="1">
    <source>
        <dbReference type="SAM" id="MobiDB-lite"/>
    </source>
</evidence>
<dbReference type="EMBL" id="JABRWJ010000005">
    <property type="protein sequence ID" value="NRF68742.1"/>
    <property type="molecule type" value="Genomic_DNA"/>
</dbReference>
<evidence type="ECO:0000313" key="3">
    <source>
        <dbReference type="EMBL" id="NRF68742.1"/>
    </source>
</evidence>
<dbReference type="InterPro" id="IPR007449">
    <property type="entry name" value="ZipA_FtsZ-bd_C"/>
</dbReference>
<dbReference type="SUPFAM" id="SSF64383">
    <property type="entry name" value="Cell-division protein ZipA, C-terminal domain"/>
    <property type="match status" value="1"/>
</dbReference>
<sequence>MSLMAALAIVGALVLAAVIAHGAWSARKASPRRAEGPVDGPRVEPTLHQQHANDPGIVLDPGALPELKPPPRRASARLDPLIDAIAPITLEAPVSGELALTHLPPSRRAGTKPFLIEGLNAETGDWELPASGQRYGEFQAGVQMANRSGGLNQIEFSEFVQKLQGFADGVGGMVEVPDMIDVVNRARELDAFAGEHDAQLAVTLRANGAAWSVGYVQQCAGRRGFVPGVLPGRLVLPSAEDGAPPLLVLGFDAQAALAEDPNIAAVREVTLSLDVLQTPEVAEPFPAWHDAARTLAADMDAAMVDDQGRTITLHAFAAIGEDLKILYRKLEARDLAAGSTAARRLFS</sequence>
<evidence type="ECO:0000259" key="2">
    <source>
        <dbReference type="SMART" id="SM00771"/>
    </source>
</evidence>